<sequence>MENFLNTLKKLRIVDYIIIIGIILAAIVGFCTMKGARSTASKSIDAVSQISFDVVMRGITYTGSELPIKANETTFISIRNVPYSDLKITNVKAERRKIVLPVLNTRNTKTVIVVEDVSQPNVYDAVVTLTDTAKITKDGAVVGGNKIKIGLPITLEGADYRLNGTVSNIQLINGAEEVAKDQQLSAVENVQ</sequence>
<name>A0A9D1K3P2_9BACT</name>
<feature type="transmembrane region" description="Helical" evidence="1">
    <location>
        <begin position="13"/>
        <end position="33"/>
    </location>
</feature>
<dbReference type="InterPro" id="IPR025480">
    <property type="entry name" value="DUF4330"/>
</dbReference>
<keyword evidence="1" id="KW-1133">Transmembrane helix</keyword>
<evidence type="ECO:0000313" key="2">
    <source>
        <dbReference type="EMBL" id="HIS82253.1"/>
    </source>
</evidence>
<proteinExistence type="predicted"/>
<keyword evidence="1" id="KW-0472">Membrane</keyword>
<reference evidence="2" key="2">
    <citation type="journal article" date="2021" name="PeerJ">
        <title>Extensive microbial diversity within the chicken gut microbiome revealed by metagenomics and culture.</title>
        <authorList>
            <person name="Gilroy R."/>
            <person name="Ravi A."/>
            <person name="Getino M."/>
            <person name="Pursley I."/>
            <person name="Horton D.L."/>
            <person name="Alikhan N.F."/>
            <person name="Baker D."/>
            <person name="Gharbi K."/>
            <person name="Hall N."/>
            <person name="Watson M."/>
            <person name="Adriaenssens E.M."/>
            <person name="Foster-Nyarko E."/>
            <person name="Jarju S."/>
            <person name="Secka A."/>
            <person name="Antonio M."/>
            <person name="Oren A."/>
            <person name="Chaudhuri R.R."/>
            <person name="La Ragione R."/>
            <person name="Hildebrand F."/>
            <person name="Pallen M.J."/>
        </authorList>
    </citation>
    <scope>NUCLEOTIDE SEQUENCE</scope>
    <source>
        <strain evidence="2">CHK152-2994</strain>
    </source>
</reference>
<organism evidence="2 3">
    <name type="scientific">Candidatus Scatenecus faecavium</name>
    <dbReference type="NCBI Taxonomy" id="2840915"/>
    <lineage>
        <taxon>Bacteria</taxon>
        <taxon>Candidatus Scatenecus</taxon>
    </lineage>
</organism>
<reference evidence="2" key="1">
    <citation type="submission" date="2020-10" db="EMBL/GenBank/DDBJ databases">
        <authorList>
            <person name="Gilroy R."/>
        </authorList>
    </citation>
    <scope>NUCLEOTIDE SEQUENCE</scope>
    <source>
        <strain evidence="2">CHK152-2994</strain>
    </source>
</reference>
<dbReference type="AlphaFoldDB" id="A0A9D1K3P2"/>
<protein>
    <submittedName>
        <fullName evidence="2">DUF4330 domain-containing protein</fullName>
    </submittedName>
</protein>
<keyword evidence="1" id="KW-0812">Transmembrane</keyword>
<evidence type="ECO:0000256" key="1">
    <source>
        <dbReference type="SAM" id="Phobius"/>
    </source>
</evidence>
<dbReference type="EMBL" id="DVJO01000032">
    <property type="protein sequence ID" value="HIS82253.1"/>
    <property type="molecule type" value="Genomic_DNA"/>
</dbReference>
<comment type="caution">
    <text evidence="2">The sequence shown here is derived from an EMBL/GenBank/DDBJ whole genome shotgun (WGS) entry which is preliminary data.</text>
</comment>
<evidence type="ECO:0000313" key="3">
    <source>
        <dbReference type="Proteomes" id="UP000824139"/>
    </source>
</evidence>
<dbReference type="Proteomes" id="UP000824139">
    <property type="component" value="Unassembled WGS sequence"/>
</dbReference>
<dbReference type="Pfam" id="PF14221">
    <property type="entry name" value="DUF4330"/>
    <property type="match status" value="1"/>
</dbReference>
<gene>
    <name evidence="2" type="ORF">IAD41_01430</name>
</gene>
<accession>A0A9D1K3P2</accession>